<name>A0A840QLU2_9BACI</name>
<protein>
    <submittedName>
        <fullName evidence="1">Ribosome-binding ATPase YchF (GTP1/OBG family)</fullName>
    </submittedName>
</protein>
<dbReference type="AlphaFoldDB" id="A0A840QLU2"/>
<dbReference type="Proteomes" id="UP000551878">
    <property type="component" value="Unassembled WGS sequence"/>
</dbReference>
<sequence>MALYRFNAVLDEEKSVHIVVSAEAESEAFHLAEKEIERSFLKMPEIHEIMLLEKKLSTKGGFVLQEI</sequence>
<dbReference type="RefSeq" id="WP_184662827.1">
    <property type="nucleotide sequence ID" value="NZ_JACHHB010000002.1"/>
</dbReference>
<dbReference type="Pfam" id="PF13046">
    <property type="entry name" value="DUF3906"/>
    <property type="match status" value="1"/>
</dbReference>
<evidence type="ECO:0000313" key="2">
    <source>
        <dbReference type="Proteomes" id="UP000551878"/>
    </source>
</evidence>
<dbReference type="EMBL" id="JACHHB010000002">
    <property type="protein sequence ID" value="MBB5172338.1"/>
    <property type="molecule type" value="Genomic_DNA"/>
</dbReference>
<proteinExistence type="predicted"/>
<organism evidence="1 2">
    <name type="scientific">Texcoconibacillus texcoconensis</name>
    <dbReference type="NCBI Taxonomy" id="1095777"/>
    <lineage>
        <taxon>Bacteria</taxon>
        <taxon>Bacillati</taxon>
        <taxon>Bacillota</taxon>
        <taxon>Bacilli</taxon>
        <taxon>Bacillales</taxon>
        <taxon>Bacillaceae</taxon>
        <taxon>Texcoconibacillus</taxon>
    </lineage>
</organism>
<reference evidence="1 2" key="1">
    <citation type="submission" date="2020-08" db="EMBL/GenBank/DDBJ databases">
        <title>Genomic Encyclopedia of Type Strains, Phase IV (KMG-IV): sequencing the most valuable type-strain genomes for metagenomic binning, comparative biology and taxonomic classification.</title>
        <authorList>
            <person name="Goeker M."/>
        </authorList>
    </citation>
    <scope>NUCLEOTIDE SEQUENCE [LARGE SCALE GENOMIC DNA]</scope>
    <source>
        <strain evidence="1 2">DSM 24696</strain>
    </source>
</reference>
<gene>
    <name evidence="1" type="ORF">HNQ41_000482</name>
</gene>
<evidence type="ECO:0000313" key="1">
    <source>
        <dbReference type="EMBL" id="MBB5172338.1"/>
    </source>
</evidence>
<accession>A0A840QLU2</accession>
<keyword evidence="2" id="KW-1185">Reference proteome</keyword>
<dbReference type="InterPro" id="IPR024998">
    <property type="entry name" value="DUF3906"/>
</dbReference>
<comment type="caution">
    <text evidence="1">The sequence shown here is derived from an EMBL/GenBank/DDBJ whole genome shotgun (WGS) entry which is preliminary data.</text>
</comment>